<protein>
    <submittedName>
        <fullName evidence="2">DYH8-like protein</fullName>
    </submittedName>
</protein>
<dbReference type="InterPro" id="IPR041228">
    <property type="entry name" value="Dynein_C"/>
</dbReference>
<feature type="domain" description="Dynein heavy chain C-terminal" evidence="1">
    <location>
        <begin position="16"/>
        <end position="123"/>
    </location>
</feature>
<evidence type="ECO:0000313" key="3">
    <source>
        <dbReference type="Proteomes" id="UP001164746"/>
    </source>
</evidence>
<dbReference type="EMBL" id="CP111017">
    <property type="protein sequence ID" value="WAR07686.1"/>
    <property type="molecule type" value="Genomic_DNA"/>
</dbReference>
<gene>
    <name evidence="2" type="ORF">MAR_017644</name>
</gene>
<feature type="domain" description="Dynein heavy chain C-terminal" evidence="1">
    <location>
        <begin position="124"/>
        <end position="204"/>
    </location>
</feature>
<sequence length="210" mass="23932">MIRNACETENLGDQVSDSVLSAADDLYHLRIPSVWCQMSGPSAPPLTWGLGSWLNELQSRCHHFEKILILGREKMPAYWLGAFFNPRGLLALMKQEYIRQYATERSGNFEQFVFQTEVTSRDKDHTTGELQDAPPKSGYATLPVVHLTCWPSNEKPLLQDSNRAAENYQCPVYASRIATREQIMELDVRREGIPSTRWALRGLSATIRPY</sequence>
<evidence type="ECO:0000259" key="1">
    <source>
        <dbReference type="Pfam" id="PF18199"/>
    </source>
</evidence>
<keyword evidence="3" id="KW-1185">Reference proteome</keyword>
<name>A0ABY7EFW9_MYAAR</name>
<accession>A0ABY7EFW9</accession>
<dbReference type="InterPro" id="IPR026983">
    <property type="entry name" value="DHC"/>
</dbReference>
<dbReference type="Gene3D" id="1.20.1270.280">
    <property type="match status" value="1"/>
</dbReference>
<dbReference type="Pfam" id="PF18199">
    <property type="entry name" value="Dynein_C"/>
    <property type="match status" value="2"/>
</dbReference>
<proteinExistence type="predicted"/>
<dbReference type="PANTHER" id="PTHR46961:SF15">
    <property type="entry name" value="AAA+ ATPASE DOMAIN-CONTAINING PROTEIN"/>
    <property type="match status" value="1"/>
</dbReference>
<evidence type="ECO:0000313" key="2">
    <source>
        <dbReference type="EMBL" id="WAR07686.1"/>
    </source>
</evidence>
<organism evidence="2 3">
    <name type="scientific">Mya arenaria</name>
    <name type="common">Soft-shell clam</name>
    <dbReference type="NCBI Taxonomy" id="6604"/>
    <lineage>
        <taxon>Eukaryota</taxon>
        <taxon>Metazoa</taxon>
        <taxon>Spiralia</taxon>
        <taxon>Lophotrochozoa</taxon>
        <taxon>Mollusca</taxon>
        <taxon>Bivalvia</taxon>
        <taxon>Autobranchia</taxon>
        <taxon>Heteroconchia</taxon>
        <taxon>Euheterodonta</taxon>
        <taxon>Imparidentia</taxon>
        <taxon>Neoheterodontei</taxon>
        <taxon>Myida</taxon>
        <taxon>Myoidea</taxon>
        <taxon>Myidae</taxon>
        <taxon>Mya</taxon>
    </lineage>
</organism>
<dbReference type="PANTHER" id="PTHR46961">
    <property type="entry name" value="DYNEIN HEAVY CHAIN 1, AXONEMAL-LIKE PROTEIN"/>
    <property type="match status" value="1"/>
</dbReference>
<dbReference type="Proteomes" id="UP001164746">
    <property type="component" value="Chromosome 6"/>
</dbReference>
<reference evidence="2" key="1">
    <citation type="submission" date="2022-11" db="EMBL/GenBank/DDBJ databases">
        <title>Centuries of genome instability and evolution in soft-shell clam transmissible cancer (bioRxiv).</title>
        <authorList>
            <person name="Hart S.F.M."/>
            <person name="Yonemitsu M.A."/>
            <person name="Giersch R.M."/>
            <person name="Beal B.F."/>
            <person name="Arriagada G."/>
            <person name="Davis B.W."/>
            <person name="Ostrander E.A."/>
            <person name="Goff S.P."/>
            <person name="Metzger M.J."/>
        </authorList>
    </citation>
    <scope>NUCLEOTIDE SEQUENCE</scope>
    <source>
        <strain evidence="2">MELC-2E11</strain>
        <tissue evidence="2">Siphon/mantle</tissue>
    </source>
</reference>